<name>A0AAV5ERU7_ELECO</name>
<proteinExistence type="predicted"/>
<accession>A0AAV5ERU7</accession>
<gene>
    <name evidence="1" type="primary">gb14001</name>
    <name evidence="1" type="ORF">PR202_gb14001</name>
</gene>
<keyword evidence="2" id="KW-1185">Reference proteome</keyword>
<reference evidence="1" key="2">
    <citation type="submission" date="2021-12" db="EMBL/GenBank/DDBJ databases">
        <title>Resequencing data analysis of finger millet.</title>
        <authorList>
            <person name="Hatakeyama M."/>
            <person name="Aluri S."/>
            <person name="Balachadran M.T."/>
            <person name="Sivarajan S.R."/>
            <person name="Poveda L."/>
            <person name="Shimizu-Inatsugi R."/>
            <person name="Schlapbach R."/>
            <person name="Sreeman S.M."/>
            <person name="Shimizu K.K."/>
        </authorList>
    </citation>
    <scope>NUCLEOTIDE SEQUENCE</scope>
</reference>
<reference evidence="1" key="1">
    <citation type="journal article" date="2018" name="DNA Res.">
        <title>Multiple hybrid de novo genome assembly of finger millet, an orphan allotetraploid crop.</title>
        <authorList>
            <person name="Hatakeyama M."/>
            <person name="Aluri S."/>
            <person name="Balachadran M.T."/>
            <person name="Sivarajan S.R."/>
            <person name="Patrignani A."/>
            <person name="Gruter S."/>
            <person name="Poveda L."/>
            <person name="Shimizu-Inatsugi R."/>
            <person name="Baeten J."/>
            <person name="Francoijs K.J."/>
            <person name="Nataraja K.N."/>
            <person name="Reddy Y.A.N."/>
            <person name="Phadnis S."/>
            <person name="Ravikumar R.L."/>
            <person name="Schlapbach R."/>
            <person name="Sreeman S.M."/>
            <person name="Shimizu K.K."/>
        </authorList>
    </citation>
    <scope>NUCLEOTIDE SEQUENCE</scope>
</reference>
<organism evidence="1 2">
    <name type="scientific">Eleusine coracana subsp. coracana</name>
    <dbReference type="NCBI Taxonomy" id="191504"/>
    <lineage>
        <taxon>Eukaryota</taxon>
        <taxon>Viridiplantae</taxon>
        <taxon>Streptophyta</taxon>
        <taxon>Embryophyta</taxon>
        <taxon>Tracheophyta</taxon>
        <taxon>Spermatophyta</taxon>
        <taxon>Magnoliopsida</taxon>
        <taxon>Liliopsida</taxon>
        <taxon>Poales</taxon>
        <taxon>Poaceae</taxon>
        <taxon>PACMAD clade</taxon>
        <taxon>Chloridoideae</taxon>
        <taxon>Cynodonteae</taxon>
        <taxon>Eleusininae</taxon>
        <taxon>Eleusine</taxon>
    </lineage>
</organism>
<protein>
    <submittedName>
        <fullName evidence="1">Uncharacterized protein</fullName>
    </submittedName>
</protein>
<dbReference type="EMBL" id="BQKI01000079">
    <property type="protein sequence ID" value="GJN26098.1"/>
    <property type="molecule type" value="Genomic_DNA"/>
</dbReference>
<evidence type="ECO:0000313" key="2">
    <source>
        <dbReference type="Proteomes" id="UP001054889"/>
    </source>
</evidence>
<dbReference type="Proteomes" id="UP001054889">
    <property type="component" value="Unassembled WGS sequence"/>
</dbReference>
<evidence type="ECO:0000313" key="1">
    <source>
        <dbReference type="EMBL" id="GJN26098.1"/>
    </source>
</evidence>
<comment type="caution">
    <text evidence="1">The sequence shown here is derived from an EMBL/GenBank/DDBJ whole genome shotgun (WGS) entry which is preliminary data.</text>
</comment>
<dbReference type="AlphaFoldDB" id="A0AAV5ERU7"/>
<sequence length="81" mass="9238">MAIHFGMYNNQGWTVGFRKLKNLFRACYIKTMCKFYLFFKQLKDTHKVEHEEIKKIVASSNVSIPACIATALTSTVVGLCC</sequence>